<dbReference type="PANTHER" id="PTHR43344">
    <property type="entry name" value="PHOSPHOSERINE PHOSPHATASE"/>
    <property type="match status" value="1"/>
</dbReference>
<dbReference type="AlphaFoldDB" id="A0A4P6EZ36"/>
<keyword evidence="3 5" id="KW-0378">Hydrolase</keyword>
<keyword evidence="2" id="KW-0479">Metal-binding</keyword>
<dbReference type="Proteomes" id="UP000292118">
    <property type="component" value="Chromosome"/>
</dbReference>
<keyword evidence="6" id="KW-1185">Reference proteome</keyword>
<dbReference type="EMBL" id="CP035493">
    <property type="protein sequence ID" value="QAY68710.1"/>
    <property type="molecule type" value="Genomic_DNA"/>
</dbReference>
<dbReference type="GO" id="GO:0016787">
    <property type="term" value="F:hydrolase activity"/>
    <property type="evidence" value="ECO:0007669"/>
    <property type="project" value="UniProtKB-KW"/>
</dbReference>
<protein>
    <submittedName>
        <fullName evidence="5">HAD-IB family hydrolase</fullName>
    </submittedName>
</protein>
<dbReference type="InterPro" id="IPR036412">
    <property type="entry name" value="HAD-like_sf"/>
</dbReference>
<dbReference type="Gene3D" id="3.40.50.1000">
    <property type="entry name" value="HAD superfamily/HAD-like"/>
    <property type="match status" value="1"/>
</dbReference>
<evidence type="ECO:0000256" key="4">
    <source>
        <dbReference type="ARBA" id="ARBA00022842"/>
    </source>
</evidence>
<dbReference type="InterPro" id="IPR023214">
    <property type="entry name" value="HAD_sf"/>
</dbReference>
<dbReference type="InterPro" id="IPR050582">
    <property type="entry name" value="HAD-like_SerB"/>
</dbReference>
<evidence type="ECO:0000256" key="3">
    <source>
        <dbReference type="ARBA" id="ARBA00022801"/>
    </source>
</evidence>
<evidence type="ECO:0000313" key="5">
    <source>
        <dbReference type="EMBL" id="QAY68710.1"/>
    </source>
</evidence>
<dbReference type="NCBIfam" id="TIGR01488">
    <property type="entry name" value="HAD-SF-IB"/>
    <property type="match status" value="1"/>
</dbReference>
<gene>
    <name evidence="5" type="ORF">ET471_00510</name>
</gene>
<dbReference type="Pfam" id="PF12710">
    <property type="entry name" value="HAD"/>
    <property type="match status" value="1"/>
</dbReference>
<dbReference type="InterPro" id="IPR006385">
    <property type="entry name" value="HAD_hydro_SerB1"/>
</dbReference>
<reference evidence="5 6" key="1">
    <citation type="submission" date="2019-01" db="EMBL/GenBank/DDBJ databases">
        <title>Genome sequencing of strain FW10M-9.</title>
        <authorList>
            <person name="Heo J."/>
            <person name="Kim S.-J."/>
            <person name="Kim J.-S."/>
            <person name="Hong S.-B."/>
            <person name="Kwon S.-W."/>
        </authorList>
    </citation>
    <scope>NUCLEOTIDE SEQUENCE [LARGE SCALE GENOMIC DNA]</scope>
    <source>
        <strain evidence="5 6">FW10M-9</strain>
    </source>
</reference>
<organism evidence="5 6">
    <name type="scientific">Xylanimonas protaetiae</name>
    <dbReference type="NCBI Taxonomy" id="2509457"/>
    <lineage>
        <taxon>Bacteria</taxon>
        <taxon>Bacillati</taxon>
        <taxon>Actinomycetota</taxon>
        <taxon>Actinomycetes</taxon>
        <taxon>Micrococcales</taxon>
        <taxon>Promicromonosporaceae</taxon>
        <taxon>Xylanimonas</taxon>
    </lineage>
</organism>
<evidence type="ECO:0000256" key="1">
    <source>
        <dbReference type="ARBA" id="ARBA00009184"/>
    </source>
</evidence>
<evidence type="ECO:0000256" key="2">
    <source>
        <dbReference type="ARBA" id="ARBA00022723"/>
    </source>
</evidence>
<proteinExistence type="inferred from homology"/>
<dbReference type="SUPFAM" id="SSF56784">
    <property type="entry name" value="HAD-like"/>
    <property type="match status" value="1"/>
</dbReference>
<dbReference type="RefSeq" id="WP_129186113.1">
    <property type="nucleotide sequence ID" value="NZ_CP035493.1"/>
</dbReference>
<comment type="similarity">
    <text evidence="1">Belongs to the HAD-like hydrolase superfamily. SerB family.</text>
</comment>
<evidence type="ECO:0000313" key="6">
    <source>
        <dbReference type="Proteomes" id="UP000292118"/>
    </source>
</evidence>
<dbReference type="KEGG" id="xya:ET471_00510"/>
<dbReference type="PANTHER" id="PTHR43344:SF13">
    <property type="entry name" value="PHOSPHATASE RV3661-RELATED"/>
    <property type="match status" value="1"/>
</dbReference>
<dbReference type="OrthoDB" id="25607at2"/>
<name>A0A4P6EZ36_9MICO</name>
<dbReference type="GO" id="GO:0046872">
    <property type="term" value="F:metal ion binding"/>
    <property type="evidence" value="ECO:0007669"/>
    <property type="project" value="UniProtKB-KW"/>
</dbReference>
<dbReference type="Gene3D" id="1.20.1440.100">
    <property type="entry name" value="SG protein - dephosphorylation function"/>
    <property type="match status" value="1"/>
</dbReference>
<accession>A0A4P6EZ36</accession>
<keyword evidence="4" id="KW-0460">Magnesium</keyword>
<dbReference type="NCBIfam" id="TIGR01490">
    <property type="entry name" value="HAD-SF-IB-hyp1"/>
    <property type="match status" value="1"/>
</dbReference>
<sequence length="216" mass="22883">MPASPAVAFVDVDDTLVQANTMALFLRHYLRERGREHELADRVAHLLALDAVDPTRTRTNREYHRQFAGEGYAGLRALGRDWLHAALPGLVRASVVAELDAVRRGGGRVVLLSGSCEVVVEPLGEAVGADRVECTRLVVADGTVTGEVEVPVVDTVKVDRAAALLDAWGVAASDAVAYGDHPSDLPLLALVGAGVVVGPDPRMADEAGARGWRTLP</sequence>